<dbReference type="Pfam" id="PF03551">
    <property type="entry name" value="PadR"/>
    <property type="match status" value="1"/>
</dbReference>
<organism evidence="2 3">
    <name type="scientific">Peribacillus psychrosaccharolyticus</name>
    <name type="common">Bacillus psychrosaccharolyticus</name>
    <dbReference type="NCBI Taxonomy" id="1407"/>
    <lineage>
        <taxon>Bacteria</taxon>
        <taxon>Bacillati</taxon>
        <taxon>Bacillota</taxon>
        <taxon>Bacilli</taxon>
        <taxon>Bacillales</taxon>
        <taxon>Bacillaceae</taxon>
        <taxon>Peribacillus</taxon>
    </lineage>
</organism>
<dbReference type="NCBIfam" id="NF006931">
    <property type="entry name" value="PRK09416.1"/>
    <property type="match status" value="1"/>
</dbReference>
<keyword evidence="3" id="KW-1185">Reference proteome</keyword>
<sequence>MENRLRNLKNTMKKNVFPDLEFNEVSRNKIHKAINEVEDNNEDLYYAIFQILREEHSGFELQSRLRSRGITRFAEKEGSLYMLLHELEQKEYVRAVWLESEKKVYVLGDKGRKMIKQAEKKQHSGSFISQSILGGS</sequence>
<reference evidence="2 3" key="1">
    <citation type="submission" date="2021-01" db="EMBL/GenBank/DDBJ databases">
        <title>FDA dAtabase for Regulatory Grade micrObial Sequences (FDA-ARGOS): Supporting development and validation of Infectious Disease Dx tests.</title>
        <authorList>
            <person name="Nelson B."/>
            <person name="Plummer A."/>
            <person name="Tallon L."/>
            <person name="Sadzewicz L."/>
            <person name="Zhao X."/>
            <person name="Boylan J."/>
            <person name="Ott S."/>
            <person name="Bowen H."/>
            <person name="Vavikolanu K."/>
            <person name="Mehta A."/>
            <person name="Aluvathingal J."/>
            <person name="Nadendla S."/>
            <person name="Myers T."/>
            <person name="Yan Y."/>
            <person name="Sichtig H."/>
        </authorList>
    </citation>
    <scope>NUCLEOTIDE SEQUENCE [LARGE SCALE GENOMIC DNA]</scope>
    <source>
        <strain evidence="2 3">FDAARGOS_1161</strain>
    </source>
</reference>
<dbReference type="InterPro" id="IPR036390">
    <property type="entry name" value="WH_DNA-bd_sf"/>
</dbReference>
<dbReference type="Gene3D" id="1.10.10.10">
    <property type="entry name" value="Winged helix-like DNA-binding domain superfamily/Winged helix DNA-binding domain"/>
    <property type="match status" value="1"/>
</dbReference>
<proteinExistence type="predicted"/>
<accession>A0A974NKQ8</accession>
<dbReference type="RefSeq" id="WP_051387451.1">
    <property type="nucleotide sequence ID" value="NZ_CP068053.1"/>
</dbReference>
<evidence type="ECO:0000259" key="1">
    <source>
        <dbReference type="Pfam" id="PF03551"/>
    </source>
</evidence>
<dbReference type="Proteomes" id="UP000595254">
    <property type="component" value="Chromosome"/>
</dbReference>
<dbReference type="InterPro" id="IPR005149">
    <property type="entry name" value="Tscrpt_reg_PadR_N"/>
</dbReference>
<dbReference type="KEGG" id="ppsr:I6J18_18935"/>
<evidence type="ECO:0000313" key="3">
    <source>
        <dbReference type="Proteomes" id="UP000595254"/>
    </source>
</evidence>
<name>A0A974NKQ8_PERPY</name>
<dbReference type="InterPro" id="IPR036388">
    <property type="entry name" value="WH-like_DNA-bd_sf"/>
</dbReference>
<dbReference type="EMBL" id="CP068053">
    <property type="protein sequence ID" value="QQS99641.1"/>
    <property type="molecule type" value="Genomic_DNA"/>
</dbReference>
<protein>
    <submittedName>
        <fullName evidence="2">PadR family transcriptional regulator</fullName>
    </submittedName>
</protein>
<feature type="domain" description="Transcription regulator PadR N-terminal" evidence="1">
    <location>
        <begin position="50"/>
        <end position="116"/>
    </location>
</feature>
<evidence type="ECO:0000313" key="2">
    <source>
        <dbReference type="EMBL" id="QQS99641.1"/>
    </source>
</evidence>
<gene>
    <name evidence="2" type="ORF">I6J18_18935</name>
</gene>
<dbReference type="AlphaFoldDB" id="A0A974NKQ8"/>
<dbReference type="SUPFAM" id="SSF46785">
    <property type="entry name" value="Winged helix' DNA-binding domain"/>
    <property type="match status" value="1"/>
</dbReference>